<dbReference type="PANTHER" id="PTHR24321:SF8">
    <property type="entry name" value="ESTRADIOL 17-BETA-DEHYDROGENASE 8-RELATED"/>
    <property type="match status" value="1"/>
</dbReference>
<dbReference type="PRINTS" id="PR00080">
    <property type="entry name" value="SDRFAMILY"/>
</dbReference>
<dbReference type="PRINTS" id="PR00081">
    <property type="entry name" value="GDHRDH"/>
</dbReference>
<comment type="caution">
    <text evidence="3">The sequence shown here is derived from an EMBL/GenBank/DDBJ whole genome shotgun (WGS) entry which is preliminary data.</text>
</comment>
<sequence>MCFKDKVAVITGGASGIGKAIADSFESLGARVAVIDIKDNPYFVGDISDRIVLEKFTQKVLKEFGKIDFLINNAPPTMLGLEDASYEGFQKSLSIGILAPFYLTKLFNKEFNEGAVIINISSSRDNQSQPNTESYTAAKGGIKALTHALAITLQGRVRVNSISPGWINTTSTAYEGPDALQHPVGNVGKPSDVANLVTFLCSTKASFITGENIRVDGGMSKLMIYHNDFGWTYNKD</sequence>
<dbReference type="Proteomes" id="UP000315938">
    <property type="component" value="Unassembled WGS sequence"/>
</dbReference>
<evidence type="ECO:0000313" key="4">
    <source>
        <dbReference type="Proteomes" id="UP000315938"/>
    </source>
</evidence>
<evidence type="ECO:0000256" key="1">
    <source>
        <dbReference type="ARBA" id="ARBA00006484"/>
    </source>
</evidence>
<dbReference type="GO" id="GO:0016491">
    <property type="term" value="F:oxidoreductase activity"/>
    <property type="evidence" value="ECO:0007669"/>
    <property type="project" value="UniProtKB-KW"/>
</dbReference>
<protein>
    <submittedName>
        <fullName evidence="3">SDR family oxidoreductase</fullName>
    </submittedName>
</protein>
<evidence type="ECO:0000256" key="2">
    <source>
        <dbReference type="ARBA" id="ARBA00023002"/>
    </source>
</evidence>
<reference evidence="3 4" key="1">
    <citation type="submission" date="2019-07" db="EMBL/GenBank/DDBJ databases">
        <title>Genome sequence of Acholeplasma laidlawii strain with increased resistance to erythromycin.</title>
        <authorList>
            <person name="Medvedeva E.S."/>
            <person name="Baranova N.B."/>
            <person name="Siniagina M.N."/>
            <person name="Mouzykantov A."/>
            <person name="Chernova O.A."/>
            <person name="Chernov V.M."/>
        </authorList>
    </citation>
    <scope>NUCLEOTIDE SEQUENCE [LARGE SCALE GENOMIC DNA]</scope>
    <source>
        <strain evidence="3 4">PG8REry</strain>
    </source>
</reference>
<accession>A0A553IG85</accession>
<dbReference type="AlphaFoldDB" id="A0A553IG85"/>
<gene>
    <name evidence="3" type="ORF">FNV44_05775</name>
</gene>
<comment type="similarity">
    <text evidence="1">Belongs to the short-chain dehydrogenases/reductases (SDR) family.</text>
</comment>
<dbReference type="InterPro" id="IPR020904">
    <property type="entry name" value="Sc_DH/Rdtase_CS"/>
</dbReference>
<dbReference type="SUPFAM" id="SSF51735">
    <property type="entry name" value="NAD(P)-binding Rossmann-fold domains"/>
    <property type="match status" value="1"/>
</dbReference>
<dbReference type="OMA" id="TAGPCII"/>
<dbReference type="InterPro" id="IPR036291">
    <property type="entry name" value="NAD(P)-bd_dom_sf"/>
</dbReference>
<name>A0A553IG85_ACHLA</name>
<keyword evidence="2" id="KW-0560">Oxidoreductase</keyword>
<proteinExistence type="inferred from homology"/>
<dbReference type="PROSITE" id="PS00061">
    <property type="entry name" value="ADH_SHORT"/>
    <property type="match status" value="1"/>
</dbReference>
<dbReference type="RefSeq" id="WP_012243173.1">
    <property type="nucleotide sequence ID" value="NZ_JACAOE010000002.1"/>
</dbReference>
<dbReference type="InterPro" id="IPR002347">
    <property type="entry name" value="SDR_fam"/>
</dbReference>
<organism evidence="3 4">
    <name type="scientific">Acholeplasma laidlawii</name>
    <dbReference type="NCBI Taxonomy" id="2148"/>
    <lineage>
        <taxon>Bacteria</taxon>
        <taxon>Bacillati</taxon>
        <taxon>Mycoplasmatota</taxon>
        <taxon>Mollicutes</taxon>
        <taxon>Acholeplasmatales</taxon>
        <taxon>Acholeplasmataceae</taxon>
        <taxon>Acholeplasma</taxon>
    </lineage>
</organism>
<dbReference type="PANTHER" id="PTHR24321">
    <property type="entry name" value="DEHYDROGENASES, SHORT CHAIN"/>
    <property type="match status" value="1"/>
</dbReference>
<dbReference type="Pfam" id="PF13561">
    <property type="entry name" value="adh_short_C2"/>
    <property type="match status" value="1"/>
</dbReference>
<dbReference type="EMBL" id="VKID01000002">
    <property type="protein sequence ID" value="TRX99213.1"/>
    <property type="molecule type" value="Genomic_DNA"/>
</dbReference>
<evidence type="ECO:0000313" key="3">
    <source>
        <dbReference type="EMBL" id="TRX99213.1"/>
    </source>
</evidence>
<dbReference type="Gene3D" id="3.40.50.720">
    <property type="entry name" value="NAD(P)-binding Rossmann-like Domain"/>
    <property type="match status" value="1"/>
</dbReference>
<dbReference type="FunFam" id="3.40.50.720:FF:000084">
    <property type="entry name" value="Short-chain dehydrogenase reductase"/>
    <property type="match status" value="1"/>
</dbReference>
<dbReference type="GeneID" id="41339381"/>